<feature type="region of interest" description="Disordered" evidence="1">
    <location>
        <begin position="71"/>
        <end position="97"/>
    </location>
</feature>
<keyword evidence="2" id="KW-0808">Transferase</keyword>
<dbReference type="AlphaFoldDB" id="A0A6J4KFV7"/>
<accession>A0A6J4KFV7</accession>
<keyword evidence="2" id="KW-0489">Methyltransferase</keyword>
<feature type="compositionally biased region" description="Basic residues" evidence="1">
    <location>
        <begin position="387"/>
        <end position="403"/>
    </location>
</feature>
<sequence>DELVRLGSLSPRRCALGCRPRDRAAGRARDASAERGARAHRERELRLAGGARGDGLAAHEQVRGGAAGEAVLRGLRGGGPGRADRDRPREGALRRRARERAAALGRLGQRRRVPGVPQAGRPVPRHGPVERRAPHARLGGELLGAHLQGQLVRRHRRGADRLRGHGAQGARAPAEDDHRRLQRLLARDRLRALRGGGQGGGRALPRRHGALRRPRGGGRLPVAGAARRRGHHHHAQDAARPARGAHPLPRRAREGGGQGDVPRHAGRPARARDRRQGGGVRRGAPAVVQGLLAPGGDQRAGARPRARGARLPARLGRHRQPPDARGPAQQGRHRQGGREDARPHRDHGEQEHRAARDAVALRHERDPHRHPGGDHARDEGARDGAHRRAHRRGPRRGRRRGGARPREGAGARAGKQFSTLPRGRGGTI</sequence>
<evidence type="ECO:0000256" key="1">
    <source>
        <dbReference type="SAM" id="MobiDB-lite"/>
    </source>
</evidence>
<feature type="non-terminal residue" evidence="2">
    <location>
        <position position="1"/>
    </location>
</feature>
<organism evidence="2">
    <name type="scientific">uncultured Gemmatimonadaceae bacterium</name>
    <dbReference type="NCBI Taxonomy" id="246130"/>
    <lineage>
        <taxon>Bacteria</taxon>
        <taxon>Pseudomonadati</taxon>
        <taxon>Gemmatimonadota</taxon>
        <taxon>Gemmatimonadia</taxon>
        <taxon>Gemmatimonadales</taxon>
        <taxon>Gemmatimonadaceae</taxon>
        <taxon>environmental samples</taxon>
    </lineage>
</organism>
<evidence type="ECO:0000313" key="2">
    <source>
        <dbReference type="EMBL" id="CAA9304887.1"/>
    </source>
</evidence>
<dbReference type="GO" id="GO:0004372">
    <property type="term" value="F:glycine hydroxymethyltransferase activity"/>
    <property type="evidence" value="ECO:0007669"/>
    <property type="project" value="UniProtKB-EC"/>
</dbReference>
<gene>
    <name evidence="2" type="ORF">AVDCRST_MAG40-606</name>
</gene>
<proteinExistence type="predicted"/>
<protein>
    <submittedName>
        <fullName evidence="2">Serine hydroxymethyltransferase</fullName>
        <ecNumber evidence="2">2.1.2.1</ecNumber>
    </submittedName>
</protein>
<feature type="non-terminal residue" evidence="2">
    <location>
        <position position="428"/>
    </location>
</feature>
<dbReference type="GO" id="GO:0008168">
    <property type="term" value="F:methyltransferase activity"/>
    <property type="evidence" value="ECO:0007669"/>
    <property type="project" value="UniProtKB-KW"/>
</dbReference>
<feature type="region of interest" description="Disordered" evidence="1">
    <location>
        <begin position="21"/>
        <end position="52"/>
    </location>
</feature>
<feature type="compositionally biased region" description="Basic residues" evidence="1">
    <location>
        <begin position="204"/>
        <end position="216"/>
    </location>
</feature>
<dbReference type="EC" id="2.1.2.1" evidence="2"/>
<feature type="compositionally biased region" description="Basic and acidic residues" evidence="1">
    <location>
        <begin position="336"/>
        <end position="386"/>
    </location>
</feature>
<dbReference type="GO" id="GO:0032259">
    <property type="term" value="P:methylation"/>
    <property type="evidence" value="ECO:0007669"/>
    <property type="project" value="UniProtKB-KW"/>
</dbReference>
<feature type="compositionally biased region" description="Basic and acidic residues" evidence="1">
    <location>
        <begin position="82"/>
        <end position="93"/>
    </location>
</feature>
<feature type="region of interest" description="Disordered" evidence="1">
    <location>
        <begin position="192"/>
        <end position="428"/>
    </location>
</feature>
<reference evidence="2" key="1">
    <citation type="submission" date="2020-02" db="EMBL/GenBank/DDBJ databases">
        <authorList>
            <person name="Meier V. D."/>
        </authorList>
    </citation>
    <scope>NUCLEOTIDE SEQUENCE</scope>
    <source>
        <strain evidence="2">AVDCRST_MAG40</strain>
    </source>
</reference>
<name>A0A6J4KFV7_9BACT</name>
<dbReference type="EMBL" id="CADCTX010000172">
    <property type="protein sequence ID" value="CAA9304887.1"/>
    <property type="molecule type" value="Genomic_DNA"/>
</dbReference>
<feature type="compositionally biased region" description="Basic and acidic residues" evidence="1">
    <location>
        <begin position="21"/>
        <end position="46"/>
    </location>
</feature>